<feature type="chain" id="PRO_5021293536" description="DUF1349 domain-containing protein" evidence="1">
    <location>
        <begin position="26"/>
        <end position="243"/>
    </location>
</feature>
<evidence type="ECO:0000313" key="2">
    <source>
        <dbReference type="EMBL" id="TFH76858.1"/>
    </source>
</evidence>
<comment type="caution">
    <text evidence="2">The sequence shown here is derived from an EMBL/GenBank/DDBJ whole genome shotgun (WGS) entry which is preliminary data.</text>
</comment>
<proteinExistence type="predicted"/>
<protein>
    <recommendedName>
        <fullName evidence="4">DUF1349 domain-containing protein</fullName>
    </recommendedName>
</protein>
<gene>
    <name evidence="2" type="ORF">E4J90_27790</name>
</gene>
<keyword evidence="1" id="KW-0732">Signal</keyword>
<dbReference type="PROSITE" id="PS51257">
    <property type="entry name" value="PROKAR_LIPOPROTEIN"/>
    <property type="match status" value="1"/>
</dbReference>
<dbReference type="Proteomes" id="UP000297555">
    <property type="component" value="Unassembled WGS sequence"/>
</dbReference>
<feature type="signal peptide" evidence="1">
    <location>
        <begin position="1"/>
        <end position="25"/>
    </location>
</feature>
<dbReference type="RefSeq" id="WP_134828516.1">
    <property type="nucleotide sequence ID" value="NZ_SPDQ01000027.1"/>
</dbReference>
<name>A0A4Y8V7L3_9PSED</name>
<sequence length="243" mass="26350">MGLIKPSWLLGSLLGCMALVQTAVAADAIVVGGKSGQSAVAHGPVQAAVELDSCRFSMPLLQDQWLTFESFYLVFVADKQLPTRANAPGMWQAETLSGYDWHFEKSGNLSQPWFGAVCESADSFSLLTARKPLENDSIALQILRDDNDRRCPATLTDHGWEPTSLAGPKNRYTFEALGGEKSSGFIFGFHDKSRRHITRVAFCLLRGESVLIGSAVSGSATPLAISAEGFEEIKTAVRSMTFE</sequence>
<accession>A0A4Y8V7L3</accession>
<reference evidence="2 3" key="1">
    <citation type="submission" date="2019-03" db="EMBL/GenBank/DDBJ databases">
        <title>Draft genome sequence of humic substances-degrading Pseudomonas kribbensis CHA-19 from forest soil.</title>
        <authorList>
            <person name="Kim D."/>
        </authorList>
    </citation>
    <scope>NUCLEOTIDE SEQUENCE [LARGE SCALE GENOMIC DNA]</scope>
    <source>
        <strain evidence="2 3">CHA-19</strain>
    </source>
</reference>
<dbReference type="AlphaFoldDB" id="A0A4Y8V7L3"/>
<organism evidence="2 3">
    <name type="scientific">Pseudomonas kribbensis</name>
    <dbReference type="NCBI Taxonomy" id="1628086"/>
    <lineage>
        <taxon>Bacteria</taxon>
        <taxon>Pseudomonadati</taxon>
        <taxon>Pseudomonadota</taxon>
        <taxon>Gammaproteobacteria</taxon>
        <taxon>Pseudomonadales</taxon>
        <taxon>Pseudomonadaceae</taxon>
        <taxon>Pseudomonas</taxon>
    </lineage>
</organism>
<dbReference type="EMBL" id="SPDQ01000027">
    <property type="protein sequence ID" value="TFH76858.1"/>
    <property type="molecule type" value="Genomic_DNA"/>
</dbReference>
<evidence type="ECO:0000256" key="1">
    <source>
        <dbReference type="SAM" id="SignalP"/>
    </source>
</evidence>
<dbReference type="OrthoDB" id="6993905at2"/>
<evidence type="ECO:0000313" key="3">
    <source>
        <dbReference type="Proteomes" id="UP000297555"/>
    </source>
</evidence>
<evidence type="ECO:0008006" key="4">
    <source>
        <dbReference type="Google" id="ProtNLM"/>
    </source>
</evidence>